<comment type="caution">
    <text evidence="3">The sequence shown here is derived from an EMBL/GenBank/DDBJ whole genome shotgun (WGS) entry which is preliminary data.</text>
</comment>
<keyword evidence="2" id="KW-1133">Transmembrane helix</keyword>
<dbReference type="EMBL" id="JAVLET010000013">
    <property type="protein sequence ID" value="KAL0466297.1"/>
    <property type="molecule type" value="Genomic_DNA"/>
</dbReference>
<organism evidence="3 4">
    <name type="scientific">Neurospora intermedia</name>
    <dbReference type="NCBI Taxonomy" id="5142"/>
    <lineage>
        <taxon>Eukaryota</taxon>
        <taxon>Fungi</taxon>
        <taxon>Dikarya</taxon>
        <taxon>Ascomycota</taxon>
        <taxon>Pezizomycotina</taxon>
        <taxon>Sordariomycetes</taxon>
        <taxon>Sordariomycetidae</taxon>
        <taxon>Sordariales</taxon>
        <taxon>Sordariaceae</taxon>
        <taxon>Neurospora</taxon>
    </lineage>
</organism>
<feature type="compositionally biased region" description="Low complexity" evidence="1">
    <location>
        <begin position="1097"/>
        <end position="1109"/>
    </location>
</feature>
<feature type="compositionally biased region" description="Basic residues" evidence="1">
    <location>
        <begin position="800"/>
        <end position="817"/>
    </location>
</feature>
<evidence type="ECO:0000256" key="1">
    <source>
        <dbReference type="SAM" id="MobiDB-lite"/>
    </source>
</evidence>
<proteinExistence type="predicted"/>
<feature type="region of interest" description="Disordered" evidence="1">
    <location>
        <begin position="44"/>
        <end position="149"/>
    </location>
</feature>
<feature type="compositionally biased region" description="Low complexity" evidence="1">
    <location>
        <begin position="652"/>
        <end position="662"/>
    </location>
</feature>
<feature type="region of interest" description="Disordered" evidence="1">
    <location>
        <begin position="1042"/>
        <end position="1063"/>
    </location>
</feature>
<name>A0ABR3D0R7_NEUIN</name>
<accession>A0ABR3D0R7</accession>
<evidence type="ECO:0000313" key="4">
    <source>
        <dbReference type="Proteomes" id="UP001451303"/>
    </source>
</evidence>
<feature type="compositionally biased region" description="Pro residues" evidence="1">
    <location>
        <begin position="89"/>
        <end position="102"/>
    </location>
</feature>
<dbReference type="PANTHER" id="PTHR48125">
    <property type="entry name" value="LP07818P1"/>
    <property type="match status" value="1"/>
</dbReference>
<feature type="compositionally biased region" description="Basic and acidic residues" evidence="1">
    <location>
        <begin position="44"/>
        <end position="57"/>
    </location>
</feature>
<keyword evidence="2" id="KW-0812">Transmembrane</keyword>
<feature type="region of interest" description="Disordered" evidence="1">
    <location>
        <begin position="371"/>
        <end position="417"/>
    </location>
</feature>
<feature type="region of interest" description="Disordered" evidence="1">
    <location>
        <begin position="1188"/>
        <end position="1262"/>
    </location>
</feature>
<feature type="region of interest" description="Disordered" evidence="1">
    <location>
        <begin position="639"/>
        <end position="684"/>
    </location>
</feature>
<feature type="compositionally biased region" description="Polar residues" evidence="1">
    <location>
        <begin position="1078"/>
        <end position="1089"/>
    </location>
</feature>
<dbReference type="Proteomes" id="UP001451303">
    <property type="component" value="Unassembled WGS sequence"/>
</dbReference>
<feature type="region of interest" description="Disordered" evidence="1">
    <location>
        <begin position="1078"/>
        <end position="1126"/>
    </location>
</feature>
<feature type="compositionally biased region" description="Basic and acidic residues" evidence="1">
    <location>
        <begin position="1216"/>
        <end position="1233"/>
    </location>
</feature>
<evidence type="ECO:0000256" key="2">
    <source>
        <dbReference type="SAM" id="Phobius"/>
    </source>
</evidence>
<feature type="compositionally biased region" description="Polar residues" evidence="1">
    <location>
        <begin position="371"/>
        <end position="384"/>
    </location>
</feature>
<feature type="region of interest" description="Disordered" evidence="1">
    <location>
        <begin position="325"/>
        <end position="351"/>
    </location>
</feature>
<keyword evidence="4" id="KW-1185">Reference proteome</keyword>
<feature type="transmembrane region" description="Helical" evidence="2">
    <location>
        <begin position="155"/>
        <end position="178"/>
    </location>
</feature>
<feature type="compositionally biased region" description="Low complexity" evidence="1">
    <location>
        <begin position="542"/>
        <end position="553"/>
    </location>
</feature>
<feature type="compositionally biased region" description="Low complexity" evidence="1">
    <location>
        <begin position="728"/>
        <end position="744"/>
    </location>
</feature>
<feature type="compositionally biased region" description="Low complexity" evidence="1">
    <location>
        <begin position="103"/>
        <end position="136"/>
    </location>
</feature>
<feature type="region of interest" description="Disordered" evidence="1">
    <location>
        <begin position="716"/>
        <end position="744"/>
    </location>
</feature>
<feature type="compositionally biased region" description="Pro residues" evidence="1">
    <location>
        <begin position="65"/>
        <end position="81"/>
    </location>
</feature>
<gene>
    <name evidence="3" type="ORF">QR685DRAFT_506266</name>
</gene>
<feature type="region of interest" description="Disordered" evidence="1">
    <location>
        <begin position="470"/>
        <end position="491"/>
    </location>
</feature>
<keyword evidence="2" id="KW-0472">Membrane</keyword>
<feature type="region of interest" description="Disordered" evidence="1">
    <location>
        <begin position="518"/>
        <end position="573"/>
    </location>
</feature>
<feature type="compositionally biased region" description="Basic and acidic residues" evidence="1">
    <location>
        <begin position="385"/>
        <end position="415"/>
    </location>
</feature>
<feature type="compositionally biased region" description="Pro residues" evidence="1">
    <location>
        <begin position="1110"/>
        <end position="1119"/>
    </location>
</feature>
<evidence type="ECO:0000313" key="3">
    <source>
        <dbReference type="EMBL" id="KAL0466297.1"/>
    </source>
</evidence>
<feature type="region of interest" description="Disordered" evidence="1">
    <location>
        <begin position="860"/>
        <end position="913"/>
    </location>
</feature>
<dbReference type="PANTHER" id="PTHR48125:SF12">
    <property type="entry name" value="AT HOOK TRANSCRIPTION FACTOR FAMILY-RELATED"/>
    <property type="match status" value="1"/>
</dbReference>
<feature type="region of interest" description="Disordered" evidence="1">
    <location>
        <begin position="793"/>
        <end position="818"/>
    </location>
</feature>
<feature type="compositionally biased region" description="Basic and acidic residues" evidence="1">
    <location>
        <begin position="230"/>
        <end position="239"/>
    </location>
</feature>
<protein>
    <submittedName>
        <fullName evidence="3">Uncharacterized protein</fullName>
    </submittedName>
</protein>
<reference evidence="3 4" key="1">
    <citation type="submission" date="2023-09" db="EMBL/GenBank/DDBJ databases">
        <title>Multi-omics analysis of a traditional fermented food reveals byproduct-associated fungal strains for waste-to-food upcycling.</title>
        <authorList>
            <consortium name="Lawrence Berkeley National Laboratory"/>
            <person name="Rekdal V.M."/>
            <person name="Villalobos-Escobedo J.M."/>
            <person name="Rodriguez-Valeron N."/>
            <person name="Garcia M.O."/>
            <person name="Vasquez D.P."/>
            <person name="Damayanti I."/>
            <person name="Sorensen P.M."/>
            <person name="Baidoo E.E."/>
            <person name="De Carvalho A.C."/>
            <person name="Riley R."/>
            <person name="Lipzen A."/>
            <person name="He G."/>
            <person name="Yan M."/>
            <person name="Haridas S."/>
            <person name="Daum C."/>
            <person name="Yoshinaga Y."/>
            <person name="Ng V."/>
            <person name="Grigoriev I.V."/>
            <person name="Munk R."/>
            <person name="Nuraida L."/>
            <person name="Wijaya C.H."/>
            <person name="Morales P.-C."/>
            <person name="Keasling J.D."/>
        </authorList>
    </citation>
    <scope>NUCLEOTIDE SEQUENCE [LARGE SCALE GENOMIC DNA]</scope>
    <source>
        <strain evidence="3 4">FGSC 2613</strain>
    </source>
</reference>
<feature type="region of interest" description="Disordered" evidence="1">
    <location>
        <begin position="230"/>
        <end position="263"/>
    </location>
</feature>
<sequence length="1262" mass="134035">MVDLTPEERHELHLIYIPSGSSSSASYISSSIFSSEIDMDSNDIHMNDMKKHDDSLDRPPGYSLYPPPPQTNSSPPSPPPSSSSSPSSSSPPSPLTSPPPSSTNPSSSSSSSSSSVPPASAAAAPTAASGSGSGSNHPESEHRPAPQSSFSRQNLATMFFSSLLILIFGYLLIAYVVIPGWKEVVGKGKGVEAKMRGAHGSNEAQTQFDMNQNSSTVQVLPMELSFLKSSADDNNHESSDALSNARDMKPTQTTDKPYHVSNRPVVPQLQGTAVPKGISAEELVSYKPEEWMQAASGFEVHDQHQDTTSSSNDDGGAAALRRRSLQAGGVARLRRRRHRASVPEQPAAADEPKLKQLFQLGSGGWLTLTPTGTAAASIPTGTPSESDHHHDLDSELKKEAKEEEAPHEEMVEVTKTRGRRTIHPKIPVPISALHPSISSDAAGVDHGRLGLSTTWHDHLPVVPPTLTPAVATATAKPESSREQQQKKSSLVDMKAMEDAAAAALRFGQTGSMKDQFVKRDGESWTKPRIPVPVSVSAKDRVAAAADATPTATANREPKKSSGAGGEKYGTGAQAAEGGLHADNSKMMQKGGAAVLGDGRVCNKQTYYPPYNNKNNVDSAYHFNNNNNNFVRRRDRDQQYHGWPTLTPPSPPQGKSSASSSRAGAGGGEWVGNTPRSGGIHTFGGPGRYSAATAAAATRRPAVTAAPGTDAGTVVAAGGHQNKNTPRHAAAASSVSAASASTPGTAISSTTAALSQQQRGAGRLEYWQYEQSEKEEEEGDTSTIKATAAAAATTNNIKSKGQGKGHHGHGSFHARRSSRPAAPVVGVTHHHLDSWTANNGDDEVVDYGSNALMKFPRSGVVETGGLSTTTEEETEGSNAAGDGSLEEEEESEDQSHRLSSSEPPEEAEEVQHHRHSNYNALVSLHYPNQKVKEWWNHLIRGRIGGGGIDQHHRKGLIKGEKRMVKENDTDTVTVGCDEKKKKKGMKCGLEIVVSKTSANGSSVTATASLTVKASPKWWAPHPRLKTGTSTASAVSAASAASILSNTPTPATPSFSPSPTTPTATPTLIAAPLAGTGANTKLPTTLISSSLPPAEDNSNLPGTPTTLRNNPNPNPSKPQFPHPKKIRAYPTNSPDYIDSHDESIEVPGLLEIHLSPEEAKPEIMNAKYDYWEFIMPPDLYYVSDKNSPFNPYGQAERRRRRRRRNLLETGGTLTSTVEENKRAEDDAGREVREERGGEEEVGAGAGAGAGAGKKHERRAAAQAQ</sequence>